<proteinExistence type="predicted"/>
<dbReference type="InterPro" id="IPR056042">
    <property type="entry name" value="DUF7625"/>
</dbReference>
<dbReference type="AlphaFoldDB" id="A0AAN9NTL9"/>
<dbReference type="PANTHER" id="PTHR14379">
    <property type="entry name" value="LIMKAIN B LKAP"/>
    <property type="match status" value="1"/>
</dbReference>
<dbReference type="GO" id="GO:0004540">
    <property type="term" value="F:RNA nuclease activity"/>
    <property type="evidence" value="ECO:0007669"/>
    <property type="project" value="InterPro"/>
</dbReference>
<evidence type="ECO:0000259" key="2">
    <source>
        <dbReference type="Pfam" id="PF01936"/>
    </source>
</evidence>
<feature type="region of interest" description="Disordered" evidence="1">
    <location>
        <begin position="175"/>
        <end position="228"/>
    </location>
</feature>
<dbReference type="InterPro" id="IPR021139">
    <property type="entry name" value="NYN"/>
</dbReference>
<feature type="domain" description="NYN" evidence="2">
    <location>
        <begin position="17"/>
        <end position="153"/>
    </location>
</feature>
<reference evidence="4 5" key="1">
    <citation type="submission" date="2024-01" db="EMBL/GenBank/DDBJ databases">
        <title>The genomes of 5 underutilized Papilionoideae crops provide insights into root nodulation and disease resistanc.</title>
        <authorList>
            <person name="Jiang F."/>
        </authorList>
    </citation>
    <scope>NUCLEOTIDE SEQUENCE [LARGE SCALE GENOMIC DNA]</scope>
    <source>
        <strain evidence="4">JINMINGXINNONG_FW02</strain>
        <tissue evidence="4">Leaves</tissue>
    </source>
</reference>
<dbReference type="GO" id="GO:0010468">
    <property type="term" value="P:regulation of gene expression"/>
    <property type="evidence" value="ECO:0007669"/>
    <property type="project" value="InterPro"/>
</dbReference>
<evidence type="ECO:0008006" key="6">
    <source>
        <dbReference type="Google" id="ProtNLM"/>
    </source>
</evidence>
<dbReference type="Proteomes" id="UP001374584">
    <property type="component" value="Unassembled WGS sequence"/>
</dbReference>
<dbReference type="Gene3D" id="3.40.50.1010">
    <property type="entry name" value="5'-nuclease"/>
    <property type="match status" value="1"/>
</dbReference>
<dbReference type="Pfam" id="PF24620">
    <property type="entry name" value="DUF7625"/>
    <property type="match status" value="1"/>
</dbReference>
<protein>
    <recommendedName>
        <fullName evidence="6">NYN domain-containing protein</fullName>
    </recommendedName>
</protein>
<sequence>MGGHAGATNFTSYREAKISVWWDIHHCRVPNGQDPHSVVQNINSALINSNYVGAVTISAYADTTRIPPPIINALSSTGVVLNHVPAGVKGSDMKILVDMLLWAVDNPAPANYLLISDDRDFSNALHQLSMRRYNILLAHPSSPQFSPSLFAAAKVVWLWSTLSAGGPPVHIVDSDSAKPSALPEPPVQFKPKTKYARKSTTKPPVPPLQIPDERRSINNDVPNPEPPQPQRKFVIGAPHEFFASKCNQPVNPIPIPTSSKLNNETTIPQDSRQHPPRQKLIEIPRAVDVVTHPWDDSRPSISQPEFNVEGLIDVIVRTLNFLKVEMIVPTEANVTDSIRYGDPVYQTIDVRKALDFAISQRRVQKRVLGAMYLYIGRNEALWKCVNHEGGHPGDYPEETWYKVKQFLTSSRGRSLFLISRCRFEACLILKRSCLEEVVLGEVLKILEMLITVKRWIITHHHSGWQPITIGLKESKGDANIDSGDNLDQI</sequence>
<accession>A0AAN9NTL9</accession>
<name>A0AAN9NTL9_PHACN</name>
<dbReference type="GO" id="GO:0005777">
    <property type="term" value="C:peroxisome"/>
    <property type="evidence" value="ECO:0007669"/>
    <property type="project" value="InterPro"/>
</dbReference>
<dbReference type="PANTHER" id="PTHR14379:SF90">
    <property type="entry name" value="EMB|CAB71880.1-RELATED"/>
    <property type="match status" value="1"/>
</dbReference>
<evidence type="ECO:0000256" key="1">
    <source>
        <dbReference type="SAM" id="MobiDB-lite"/>
    </source>
</evidence>
<gene>
    <name evidence="4" type="ORF">VNO80_04548</name>
</gene>
<feature type="compositionally biased region" description="Basic residues" evidence="1">
    <location>
        <begin position="191"/>
        <end position="200"/>
    </location>
</feature>
<evidence type="ECO:0000259" key="3">
    <source>
        <dbReference type="Pfam" id="PF24620"/>
    </source>
</evidence>
<keyword evidence="5" id="KW-1185">Reference proteome</keyword>
<comment type="caution">
    <text evidence="4">The sequence shown here is derived from an EMBL/GenBank/DDBJ whole genome shotgun (WGS) entry which is preliminary data.</text>
</comment>
<feature type="domain" description="DUF7625" evidence="3">
    <location>
        <begin position="299"/>
        <end position="390"/>
    </location>
</feature>
<evidence type="ECO:0000313" key="5">
    <source>
        <dbReference type="Proteomes" id="UP001374584"/>
    </source>
</evidence>
<evidence type="ECO:0000313" key="4">
    <source>
        <dbReference type="EMBL" id="KAK7379095.1"/>
    </source>
</evidence>
<dbReference type="EMBL" id="JAYMYR010000002">
    <property type="protein sequence ID" value="KAK7379095.1"/>
    <property type="molecule type" value="Genomic_DNA"/>
</dbReference>
<dbReference type="CDD" id="cd10910">
    <property type="entry name" value="PIN_limkain_b1_N_like"/>
    <property type="match status" value="1"/>
</dbReference>
<dbReference type="Pfam" id="PF01936">
    <property type="entry name" value="NYN"/>
    <property type="match status" value="1"/>
</dbReference>
<dbReference type="InterPro" id="IPR024768">
    <property type="entry name" value="Marf1"/>
</dbReference>
<organism evidence="4 5">
    <name type="scientific">Phaseolus coccineus</name>
    <name type="common">Scarlet runner bean</name>
    <name type="synonym">Phaseolus multiflorus</name>
    <dbReference type="NCBI Taxonomy" id="3886"/>
    <lineage>
        <taxon>Eukaryota</taxon>
        <taxon>Viridiplantae</taxon>
        <taxon>Streptophyta</taxon>
        <taxon>Embryophyta</taxon>
        <taxon>Tracheophyta</taxon>
        <taxon>Spermatophyta</taxon>
        <taxon>Magnoliopsida</taxon>
        <taxon>eudicotyledons</taxon>
        <taxon>Gunneridae</taxon>
        <taxon>Pentapetalae</taxon>
        <taxon>rosids</taxon>
        <taxon>fabids</taxon>
        <taxon>Fabales</taxon>
        <taxon>Fabaceae</taxon>
        <taxon>Papilionoideae</taxon>
        <taxon>50 kb inversion clade</taxon>
        <taxon>NPAAA clade</taxon>
        <taxon>indigoferoid/millettioid clade</taxon>
        <taxon>Phaseoleae</taxon>
        <taxon>Phaseolus</taxon>
    </lineage>
</organism>